<evidence type="ECO:0000313" key="4">
    <source>
        <dbReference type="Proteomes" id="UP000781958"/>
    </source>
</evidence>
<evidence type="ECO:0000313" key="3">
    <source>
        <dbReference type="EMBL" id="MBP2293546.1"/>
    </source>
</evidence>
<evidence type="ECO:0000256" key="1">
    <source>
        <dbReference type="SAM" id="Coils"/>
    </source>
</evidence>
<proteinExistence type="predicted"/>
<dbReference type="Proteomes" id="UP000781958">
    <property type="component" value="Unassembled WGS sequence"/>
</dbReference>
<comment type="caution">
    <text evidence="3">The sequence shown here is derived from an EMBL/GenBank/DDBJ whole genome shotgun (WGS) entry which is preliminary data.</text>
</comment>
<gene>
    <name evidence="3" type="ORF">J2851_003329</name>
</gene>
<name>A0ABS4SLW6_9PROT</name>
<keyword evidence="4" id="KW-1185">Reference proteome</keyword>
<feature type="coiled-coil region" evidence="1">
    <location>
        <begin position="458"/>
        <end position="487"/>
    </location>
</feature>
<sequence>MDMRLCSTKAGALGLSALAVAGCSTDLTVAPVTPASVAPPGIVYQLPQNQLELVITREIIRCETVGNTYDVAFSLKVDATQQFVPDPSATYSIDYKDLGGMSKATDIVVELYPNGTLKSVNSTLDDQSAQILSKTLSGVINIAKMTLVPGGVLGPGVLQVPRGVRTLELKKNVDPKTKGVDKLPPLCPNSVRTATLQKPKLVASLEKQKSNVVQIEAELAQRRAAVESAKGGTPNEADTIQRLMKRRDAARKDVEETENALAAVNAIVVVAEDKELPRITRNNPTVELLPPSSLLARWFNQEMLPAGDGGSTTKRMLDDDREHVVPTGLILKASLTTVPLEGKAQTPADPPLTTKGLVYRMPARGRLTVCRSDLCGNGKGGVLLDAMYDAPQLGVYGILPLHNGMFATNTLTADFTSAGAPIKVSYKTNATGDGAASAFNDATKQALDFRKERASAPVDQTKAQVDLIEQQVKLLDAQKKLREAQNALDSLQ</sequence>
<organism evidence="3 4">
    <name type="scientific">Azospirillum rugosum</name>
    <dbReference type="NCBI Taxonomy" id="416170"/>
    <lineage>
        <taxon>Bacteria</taxon>
        <taxon>Pseudomonadati</taxon>
        <taxon>Pseudomonadota</taxon>
        <taxon>Alphaproteobacteria</taxon>
        <taxon>Rhodospirillales</taxon>
        <taxon>Azospirillaceae</taxon>
        <taxon>Azospirillum</taxon>
    </lineage>
</organism>
<dbReference type="PROSITE" id="PS51257">
    <property type="entry name" value="PROKAR_LIPOPROTEIN"/>
    <property type="match status" value="1"/>
</dbReference>
<accession>A0ABS4SLW6</accession>
<protein>
    <submittedName>
        <fullName evidence="3">Uncharacterized protein</fullName>
    </submittedName>
</protein>
<reference evidence="3 4" key="1">
    <citation type="submission" date="2021-03" db="EMBL/GenBank/DDBJ databases">
        <title>Genomic Encyclopedia of Type Strains, Phase III (KMG-III): the genomes of soil and plant-associated and newly described type strains.</title>
        <authorList>
            <person name="Whitman W."/>
        </authorList>
    </citation>
    <scope>NUCLEOTIDE SEQUENCE [LARGE SCALE GENOMIC DNA]</scope>
    <source>
        <strain evidence="3 4">IMMIB AFH-6</strain>
    </source>
</reference>
<feature type="signal peptide" evidence="2">
    <location>
        <begin position="1"/>
        <end position="21"/>
    </location>
</feature>
<dbReference type="RefSeq" id="WP_209767474.1">
    <property type="nucleotide sequence ID" value="NZ_JAGINP010000011.1"/>
</dbReference>
<evidence type="ECO:0000256" key="2">
    <source>
        <dbReference type="SAM" id="SignalP"/>
    </source>
</evidence>
<feature type="chain" id="PRO_5045128074" evidence="2">
    <location>
        <begin position="22"/>
        <end position="492"/>
    </location>
</feature>
<dbReference type="EMBL" id="JAGINP010000011">
    <property type="protein sequence ID" value="MBP2293546.1"/>
    <property type="molecule type" value="Genomic_DNA"/>
</dbReference>
<feature type="coiled-coil region" evidence="1">
    <location>
        <begin position="205"/>
        <end position="267"/>
    </location>
</feature>
<keyword evidence="1" id="KW-0175">Coiled coil</keyword>
<keyword evidence="2" id="KW-0732">Signal</keyword>